<accession>A0AAU7P1U3</accession>
<evidence type="ECO:0000313" key="2">
    <source>
        <dbReference type="EMBL" id="XBS22806.1"/>
    </source>
</evidence>
<evidence type="ECO:0000313" key="3">
    <source>
        <dbReference type="Proteomes" id="UP001225378"/>
    </source>
</evidence>
<feature type="coiled-coil region" evidence="1">
    <location>
        <begin position="56"/>
        <end position="83"/>
    </location>
</feature>
<keyword evidence="2" id="KW-0614">Plasmid</keyword>
<proteinExistence type="predicted"/>
<dbReference type="KEGG" id="mech:Q9L42_021095"/>
<organism evidence="2 3">
    <name type="scientific">Methylomarinum roseum</name>
    <dbReference type="NCBI Taxonomy" id="3067653"/>
    <lineage>
        <taxon>Bacteria</taxon>
        <taxon>Pseudomonadati</taxon>
        <taxon>Pseudomonadota</taxon>
        <taxon>Gammaproteobacteria</taxon>
        <taxon>Methylococcales</taxon>
        <taxon>Methylococcaceae</taxon>
        <taxon>Methylomarinum</taxon>
    </lineage>
</organism>
<evidence type="ECO:0000256" key="1">
    <source>
        <dbReference type="SAM" id="Coils"/>
    </source>
</evidence>
<keyword evidence="3" id="KW-1185">Reference proteome</keyword>
<keyword evidence="1" id="KW-0175">Coiled coil</keyword>
<dbReference type="Proteomes" id="UP001225378">
    <property type="component" value="Plasmid unnamed2"/>
</dbReference>
<reference evidence="2 3" key="1">
    <citation type="journal article" date="2024" name="Microbiology">
        <title>Methylomarinum rosea sp. nov., a novel halophilic methanotrophic bacterium from the hypersaline Lake Elton.</title>
        <authorList>
            <person name="Suleimanov R.Z."/>
            <person name="Oshkin I.Y."/>
            <person name="Danilova O.V."/>
            <person name="Suzina N.E."/>
            <person name="Dedysh S.N."/>
        </authorList>
    </citation>
    <scope>NUCLEOTIDE SEQUENCE [LARGE SCALE GENOMIC DNA]</scope>
    <source>
        <strain evidence="2 3">Ch1-1</strain>
        <plasmid evidence="3">unnamed2</plasmid>
    </source>
</reference>
<dbReference type="EMBL" id="CP157744">
    <property type="protein sequence ID" value="XBS22806.1"/>
    <property type="molecule type" value="Genomic_DNA"/>
</dbReference>
<dbReference type="RefSeq" id="WP_305910401.1">
    <property type="nucleotide sequence ID" value="NZ_CP157744.1"/>
</dbReference>
<sequence>MKKFNDESIIIPHSNGCQLDFEQSSRTVNNLPKIHLYLVQGSTDNPTEYFVSEDAIDAHINALTEAKARIKSFKQQLSSENTRSEEELFSPR</sequence>
<dbReference type="AlphaFoldDB" id="A0AAU7P1U3"/>
<gene>
    <name evidence="2" type="ORF">Q9L42_021095</name>
</gene>
<protein>
    <submittedName>
        <fullName evidence="2">Uncharacterized protein</fullName>
    </submittedName>
</protein>
<geneLocation type="plasmid" evidence="2 3">
    <name>unnamed2</name>
</geneLocation>
<name>A0AAU7P1U3_9GAMM</name>